<comment type="caution">
    <text evidence="2">The sequence shown here is derived from an EMBL/GenBank/DDBJ whole genome shotgun (WGS) entry which is preliminary data.</text>
</comment>
<organism evidence="2 3">
    <name type="scientific">Desulfococcus multivorans DSM 2059</name>
    <dbReference type="NCBI Taxonomy" id="1121405"/>
    <lineage>
        <taxon>Bacteria</taxon>
        <taxon>Pseudomonadati</taxon>
        <taxon>Thermodesulfobacteriota</taxon>
        <taxon>Desulfobacteria</taxon>
        <taxon>Desulfobacterales</taxon>
        <taxon>Desulfococcaceae</taxon>
        <taxon>Desulfococcus</taxon>
    </lineage>
</organism>
<dbReference type="PANTHER" id="PTHR40660:SF1">
    <property type="entry name" value="5'-PHOSPHATE OXIDASE PUTATIVE DOMAIN-CONTAINING PROTEIN-RELATED"/>
    <property type="match status" value="1"/>
</dbReference>
<evidence type="ECO:0000259" key="1">
    <source>
        <dbReference type="Pfam" id="PF01243"/>
    </source>
</evidence>
<reference evidence="2 3" key="1">
    <citation type="journal article" date="2013" name="Genome Announc.">
        <title>Draft genome sequences for three mercury-methylating, sulfate-reducing bacteria.</title>
        <authorList>
            <person name="Brown S.D."/>
            <person name="Hurt R.A.Jr."/>
            <person name="Gilmour C.C."/>
            <person name="Elias D.A."/>
        </authorList>
    </citation>
    <scope>NUCLEOTIDE SEQUENCE [LARGE SCALE GENOMIC DNA]</scope>
    <source>
        <strain evidence="2 3">DSM 2059</strain>
    </source>
</reference>
<proteinExistence type="predicted"/>
<dbReference type="eggNOG" id="COG3576">
    <property type="taxonomic scope" value="Bacteria"/>
</dbReference>
<dbReference type="Pfam" id="PF01243">
    <property type="entry name" value="PNPOx_N"/>
    <property type="match status" value="1"/>
</dbReference>
<dbReference type="PANTHER" id="PTHR40660">
    <property type="entry name" value="5'-PHOSPHATE OXIDASE PUTATIVE DOMAIN-CONTAINING PROTEIN-RELATED"/>
    <property type="match status" value="1"/>
</dbReference>
<dbReference type="EMBL" id="ATHJ01000104">
    <property type="protein sequence ID" value="EPR37274.1"/>
    <property type="molecule type" value="Genomic_DNA"/>
</dbReference>
<dbReference type="InterPro" id="IPR011576">
    <property type="entry name" value="Pyridox_Oxase_N"/>
</dbReference>
<evidence type="ECO:0000313" key="2">
    <source>
        <dbReference type="EMBL" id="EPR37274.1"/>
    </source>
</evidence>
<dbReference type="AlphaFoldDB" id="S7UTC6"/>
<name>S7UTC6_DESML</name>
<dbReference type="Proteomes" id="UP000014977">
    <property type="component" value="Unassembled WGS sequence"/>
</dbReference>
<dbReference type="InterPro" id="IPR012349">
    <property type="entry name" value="Split_barrel_FMN-bd"/>
</dbReference>
<dbReference type="Gene3D" id="2.30.110.10">
    <property type="entry name" value="Electron Transport, Fmn-binding Protein, Chain A"/>
    <property type="match status" value="1"/>
</dbReference>
<sequence>MASKISKEVQEFVKGKLGWVATVNPDGMPNVTPKGTVQVLDEHTIIFADLFSVKTRDNLRNNPNIAVTVVDLNKFTGYQFKGKAELIDTGPLYDKVKEDLKKAPTPLPEPRYVAKITVEEIYDQSPGPNAGKKIG</sequence>
<dbReference type="SUPFAM" id="SSF50475">
    <property type="entry name" value="FMN-binding split barrel"/>
    <property type="match status" value="1"/>
</dbReference>
<dbReference type="OrthoDB" id="329702at2"/>
<protein>
    <submittedName>
        <fullName evidence="2">Pyridoxamine 5-phosphate oxidase-related FMN-binding protein</fullName>
    </submittedName>
</protein>
<gene>
    <name evidence="2" type="ORF">dsmv_3082</name>
</gene>
<keyword evidence="3" id="KW-1185">Reference proteome</keyword>
<accession>S7UTC6</accession>
<feature type="domain" description="Pyridoxamine 5'-phosphate oxidase N-terminal" evidence="1">
    <location>
        <begin position="6"/>
        <end position="124"/>
    </location>
</feature>
<dbReference type="STRING" id="897.B2D07_02150"/>
<dbReference type="RefSeq" id="WP_020878149.1">
    <property type="nucleotide sequence ID" value="NZ_ATHJ01000104.1"/>
</dbReference>
<evidence type="ECO:0000313" key="3">
    <source>
        <dbReference type="Proteomes" id="UP000014977"/>
    </source>
</evidence>